<dbReference type="Proteomes" id="UP001058974">
    <property type="component" value="Chromosome 5"/>
</dbReference>
<name>A0A9D5AHE2_PEA</name>
<dbReference type="CDD" id="cd06222">
    <property type="entry name" value="RNase_H_like"/>
    <property type="match status" value="1"/>
</dbReference>
<dbReference type="EMBL" id="JAMSHJ010000005">
    <property type="protein sequence ID" value="KAI5407811.1"/>
    <property type="molecule type" value="Genomic_DNA"/>
</dbReference>
<dbReference type="AlphaFoldDB" id="A0A9D5AHE2"/>
<sequence>MLLQRINSSIMHNLDQEPLSLNGDMSLKGAYIFKTPSVFQSLAKSVWTNDIPPSKSLATWKLVMDKMTTGEKILKVFNIRVNPHNAPQILEFFWHPPHLRCVKCNCDGAFTMNINKIDCGGIFRGNHGNFRLAFAISVQCPSSTLAEFEIVILAMEITIQRG</sequence>
<evidence type="ECO:0000313" key="1">
    <source>
        <dbReference type="EMBL" id="KAI5407811.1"/>
    </source>
</evidence>
<accession>A0A9D5AHE2</accession>
<gene>
    <name evidence="1" type="ORF">KIW84_053881</name>
</gene>
<reference evidence="1 2" key="1">
    <citation type="journal article" date="2022" name="Nat. Genet.">
        <title>Improved pea reference genome and pan-genome highlight genomic features and evolutionary characteristics.</title>
        <authorList>
            <person name="Yang T."/>
            <person name="Liu R."/>
            <person name="Luo Y."/>
            <person name="Hu S."/>
            <person name="Wang D."/>
            <person name="Wang C."/>
            <person name="Pandey M.K."/>
            <person name="Ge S."/>
            <person name="Xu Q."/>
            <person name="Li N."/>
            <person name="Li G."/>
            <person name="Huang Y."/>
            <person name="Saxena R.K."/>
            <person name="Ji Y."/>
            <person name="Li M."/>
            <person name="Yan X."/>
            <person name="He Y."/>
            <person name="Liu Y."/>
            <person name="Wang X."/>
            <person name="Xiang C."/>
            <person name="Varshney R.K."/>
            <person name="Ding H."/>
            <person name="Gao S."/>
            <person name="Zong X."/>
        </authorList>
    </citation>
    <scope>NUCLEOTIDE SEQUENCE [LARGE SCALE GENOMIC DNA]</scope>
    <source>
        <strain evidence="1 2">cv. Zhongwan 6</strain>
    </source>
</reference>
<proteinExistence type="predicted"/>
<dbReference type="Gramene" id="Psat05G0388100-T1">
    <property type="protein sequence ID" value="KAI5407811.1"/>
    <property type="gene ID" value="KIW84_053881"/>
</dbReference>
<evidence type="ECO:0000313" key="2">
    <source>
        <dbReference type="Proteomes" id="UP001058974"/>
    </source>
</evidence>
<comment type="caution">
    <text evidence="1">The sequence shown here is derived from an EMBL/GenBank/DDBJ whole genome shotgun (WGS) entry which is preliminary data.</text>
</comment>
<protein>
    <submittedName>
        <fullName evidence="1">Uncharacterized protein</fullName>
    </submittedName>
</protein>
<dbReference type="InterPro" id="IPR044730">
    <property type="entry name" value="RNase_H-like_dom_plant"/>
</dbReference>
<keyword evidence="2" id="KW-1185">Reference proteome</keyword>
<organism evidence="1 2">
    <name type="scientific">Pisum sativum</name>
    <name type="common">Garden pea</name>
    <name type="synonym">Lathyrus oleraceus</name>
    <dbReference type="NCBI Taxonomy" id="3888"/>
    <lineage>
        <taxon>Eukaryota</taxon>
        <taxon>Viridiplantae</taxon>
        <taxon>Streptophyta</taxon>
        <taxon>Embryophyta</taxon>
        <taxon>Tracheophyta</taxon>
        <taxon>Spermatophyta</taxon>
        <taxon>Magnoliopsida</taxon>
        <taxon>eudicotyledons</taxon>
        <taxon>Gunneridae</taxon>
        <taxon>Pentapetalae</taxon>
        <taxon>rosids</taxon>
        <taxon>fabids</taxon>
        <taxon>Fabales</taxon>
        <taxon>Fabaceae</taxon>
        <taxon>Papilionoideae</taxon>
        <taxon>50 kb inversion clade</taxon>
        <taxon>NPAAA clade</taxon>
        <taxon>Hologalegina</taxon>
        <taxon>IRL clade</taxon>
        <taxon>Fabeae</taxon>
        <taxon>Lathyrus</taxon>
    </lineage>
</organism>